<feature type="compositionally biased region" description="Basic residues" evidence="1">
    <location>
        <begin position="394"/>
        <end position="403"/>
    </location>
</feature>
<evidence type="ECO:0000313" key="3">
    <source>
        <dbReference type="EnsemblMetazoa" id="MESCA010286-PA"/>
    </source>
</evidence>
<dbReference type="Pfam" id="PF23330">
    <property type="entry name" value="zf-C2H2_14"/>
    <property type="match status" value="1"/>
</dbReference>
<evidence type="ECO:0000313" key="4">
    <source>
        <dbReference type="Proteomes" id="UP000015102"/>
    </source>
</evidence>
<dbReference type="InterPro" id="IPR013087">
    <property type="entry name" value="Znf_C2H2_type"/>
</dbReference>
<dbReference type="Proteomes" id="UP000015102">
    <property type="component" value="Unassembled WGS sequence"/>
</dbReference>
<sequence>MMEYCTMCDLNFHGHLSTHRKSEGHLQLKKFLHPKCIECINEFPTRIEYDTHLLSPEHLKKAAEKNTKVGDRKLLQTLTILTEEDELKDVRPPQKRKKVVPKADDGEKKEGEDVKKENGEGAEGEDVKKEEDAEEEGDHDETKEGDQTMEEGKEGEEYEEVPLPVDPEDCILDYEEGSDVPIEVEAKLPKYNWTRPVGAKLIHSLECIDLECIECRLCGRFFDSEKTAEIHTRTAYHHRNFLKFITEKSADSKIAQKRAAAAAEEVERKKKKLEEAEAKKTEGETPAEEGGDLYDPSEATGDDEDVDMAANGEQNGAEESAADDVKKEESAPAAEKMEDEEAASAETKEEAVEQPQAPEPPVISESPTPAPAATPAKRAAAAKAATPRSTPARNRGRGRYNRY</sequence>
<feature type="compositionally biased region" description="Acidic residues" evidence="1">
    <location>
        <begin position="153"/>
        <end position="165"/>
    </location>
</feature>
<dbReference type="STRING" id="36166.T1H254"/>
<protein>
    <recommendedName>
        <fullName evidence="2">C2H2-type domain-containing protein</fullName>
    </recommendedName>
</protein>
<name>T1H254_MEGSC</name>
<keyword evidence="4" id="KW-1185">Reference proteome</keyword>
<dbReference type="AlphaFoldDB" id="T1H254"/>
<dbReference type="PANTHER" id="PTHR15491">
    <property type="match status" value="1"/>
</dbReference>
<feature type="region of interest" description="Disordered" evidence="1">
    <location>
        <begin position="268"/>
        <end position="403"/>
    </location>
</feature>
<organism evidence="3 4">
    <name type="scientific">Megaselia scalaris</name>
    <name type="common">Humpbacked fly</name>
    <name type="synonym">Phora scalaris</name>
    <dbReference type="NCBI Taxonomy" id="36166"/>
    <lineage>
        <taxon>Eukaryota</taxon>
        <taxon>Metazoa</taxon>
        <taxon>Ecdysozoa</taxon>
        <taxon>Arthropoda</taxon>
        <taxon>Hexapoda</taxon>
        <taxon>Insecta</taxon>
        <taxon>Pterygota</taxon>
        <taxon>Neoptera</taxon>
        <taxon>Endopterygota</taxon>
        <taxon>Diptera</taxon>
        <taxon>Brachycera</taxon>
        <taxon>Muscomorpha</taxon>
        <taxon>Platypezoidea</taxon>
        <taxon>Phoridae</taxon>
        <taxon>Megaseliini</taxon>
        <taxon>Megaselia</taxon>
    </lineage>
</organism>
<dbReference type="GO" id="GO:0005634">
    <property type="term" value="C:nucleus"/>
    <property type="evidence" value="ECO:0007669"/>
    <property type="project" value="TreeGrafter"/>
</dbReference>
<dbReference type="EnsemblMetazoa" id="MESCA010286-RA">
    <property type="protein sequence ID" value="MESCA010286-PA"/>
    <property type="gene ID" value="MESCA010286"/>
</dbReference>
<proteinExistence type="predicted"/>
<dbReference type="HOGENOM" id="CLU_683883_0_0_1"/>
<feature type="compositionally biased region" description="Basic and acidic residues" evidence="1">
    <location>
        <begin position="268"/>
        <end position="283"/>
    </location>
</feature>
<feature type="compositionally biased region" description="Basic and acidic residues" evidence="1">
    <location>
        <begin position="140"/>
        <end position="152"/>
    </location>
</feature>
<dbReference type="InterPro" id="IPR026811">
    <property type="entry name" value="CIZ1"/>
</dbReference>
<dbReference type="InterPro" id="IPR056345">
    <property type="entry name" value="Znf-C2H2_CIZ1"/>
</dbReference>
<reference evidence="3" key="2">
    <citation type="submission" date="2015-06" db="UniProtKB">
        <authorList>
            <consortium name="EnsemblMetazoa"/>
        </authorList>
    </citation>
    <scope>IDENTIFICATION</scope>
</reference>
<dbReference type="OMA" id="CKSATHF"/>
<feature type="region of interest" description="Disordered" evidence="1">
    <location>
        <begin position="89"/>
        <end position="165"/>
    </location>
</feature>
<feature type="domain" description="C2H2-type" evidence="2">
    <location>
        <begin position="215"/>
        <end position="237"/>
    </location>
</feature>
<evidence type="ECO:0000256" key="1">
    <source>
        <dbReference type="SAM" id="MobiDB-lite"/>
    </source>
</evidence>
<feature type="compositionally biased region" description="Low complexity" evidence="1">
    <location>
        <begin position="371"/>
        <end position="393"/>
    </location>
</feature>
<reference evidence="4" key="1">
    <citation type="submission" date="2013-02" db="EMBL/GenBank/DDBJ databases">
        <authorList>
            <person name="Hughes D."/>
        </authorList>
    </citation>
    <scope>NUCLEOTIDE SEQUENCE</scope>
    <source>
        <strain>Durham</strain>
        <strain evidence="4">NC isolate 2 -- Noor lab</strain>
    </source>
</reference>
<evidence type="ECO:0000259" key="2">
    <source>
        <dbReference type="PROSITE" id="PS00028"/>
    </source>
</evidence>
<dbReference type="PROSITE" id="PS00028">
    <property type="entry name" value="ZINC_FINGER_C2H2_1"/>
    <property type="match status" value="1"/>
</dbReference>
<dbReference type="EMBL" id="CAQQ02122629">
    <property type="status" value="NOT_ANNOTATED_CDS"/>
    <property type="molecule type" value="Genomic_DNA"/>
</dbReference>
<feature type="compositionally biased region" description="Basic and acidic residues" evidence="1">
    <location>
        <begin position="101"/>
        <end position="131"/>
    </location>
</feature>
<accession>T1H254</accession>
<dbReference type="PANTHER" id="PTHR15491:SF9">
    <property type="entry name" value="CIP1-INTERACTING ZINC FINGER PROTEIN"/>
    <property type="match status" value="1"/>
</dbReference>